<evidence type="ECO:0000256" key="2">
    <source>
        <dbReference type="ARBA" id="ARBA00022801"/>
    </source>
</evidence>
<dbReference type="Proteomes" id="UP001521184">
    <property type="component" value="Unassembled WGS sequence"/>
</dbReference>
<dbReference type="PANTHER" id="PTHR48081:SF8">
    <property type="entry name" value="ALPHA_BETA HYDROLASE FOLD-3 DOMAIN-CONTAINING PROTEIN-RELATED"/>
    <property type="match status" value="1"/>
</dbReference>
<dbReference type="InterPro" id="IPR033140">
    <property type="entry name" value="Lipase_GDXG_put_SER_AS"/>
</dbReference>
<comment type="caution">
    <text evidence="6">The sequence shown here is derived from an EMBL/GenBank/DDBJ whole genome shotgun (WGS) entry which is preliminary data.</text>
</comment>
<evidence type="ECO:0000259" key="5">
    <source>
        <dbReference type="Pfam" id="PF07859"/>
    </source>
</evidence>
<reference evidence="6 7" key="1">
    <citation type="journal article" date="2023" name="Plant Dis.">
        <title>First Report of Diplodia intermedia Causing Canker and Dieback Diseases on Apple Trees in Canada.</title>
        <authorList>
            <person name="Ellouze W."/>
            <person name="Ilyukhin E."/>
            <person name="Sulman M."/>
            <person name="Ali S."/>
        </authorList>
    </citation>
    <scope>NUCLEOTIDE SEQUENCE [LARGE SCALE GENOMIC DNA]</scope>
    <source>
        <strain evidence="6 7">M45-28</strain>
    </source>
</reference>
<sequence length="357" mass="39268">MGVRLLRAIVHHMAAVEARVALSLAPGAEGDRFEVMEPAESSAYRGPLRADDDDGDDDGDGDKPRPARIGGTWYPERYHPAPATIDDDDNNNEKAIVLHFHGGAFVLGDGRERDCGPLARTMLSTCSATISHVFCPQYRLASTAPFPAALQDALTAYLHLRRRLRVPARRIVLSGDSAGGNIVNGLLRYLGTYHDGAEETPPAACAWLWSPWTSPALALVPGRTARSPNRRSDYITERFGAWGYRTYAGRRRDQGLVDDDGWITAVAANPFPSPAPVWVQTGARELLLHDNVEFFEGLRRLNEEKNRAGGVVGQPCELEIVPHAPHDIALFGHVLGFSREYAEALKKAEAFFQRVRK</sequence>
<feature type="region of interest" description="Disordered" evidence="4">
    <location>
        <begin position="37"/>
        <end position="74"/>
    </location>
</feature>
<feature type="active site" evidence="3">
    <location>
        <position position="177"/>
    </location>
</feature>
<proteinExistence type="inferred from homology"/>
<dbReference type="Gene3D" id="3.40.50.1820">
    <property type="entry name" value="alpha/beta hydrolase"/>
    <property type="match status" value="1"/>
</dbReference>
<dbReference type="InterPro" id="IPR013094">
    <property type="entry name" value="AB_hydrolase_3"/>
</dbReference>
<gene>
    <name evidence="6" type="ORF">SLS58_001587</name>
</gene>
<comment type="similarity">
    <text evidence="1">Belongs to the 'GDXG' lipolytic enzyme family.</text>
</comment>
<protein>
    <recommendedName>
        <fullName evidence="5">Alpha/beta hydrolase fold-3 domain-containing protein</fullName>
    </recommendedName>
</protein>
<dbReference type="InterPro" id="IPR050300">
    <property type="entry name" value="GDXG_lipolytic_enzyme"/>
</dbReference>
<dbReference type="PANTHER" id="PTHR48081">
    <property type="entry name" value="AB HYDROLASE SUPERFAMILY PROTEIN C4A8.06C"/>
    <property type="match status" value="1"/>
</dbReference>
<dbReference type="Pfam" id="PF07859">
    <property type="entry name" value="Abhydrolase_3"/>
    <property type="match status" value="1"/>
</dbReference>
<organism evidence="6 7">
    <name type="scientific">Diplodia intermedia</name>
    <dbReference type="NCBI Taxonomy" id="856260"/>
    <lineage>
        <taxon>Eukaryota</taxon>
        <taxon>Fungi</taxon>
        <taxon>Dikarya</taxon>
        <taxon>Ascomycota</taxon>
        <taxon>Pezizomycotina</taxon>
        <taxon>Dothideomycetes</taxon>
        <taxon>Dothideomycetes incertae sedis</taxon>
        <taxon>Botryosphaeriales</taxon>
        <taxon>Botryosphaeriaceae</taxon>
        <taxon>Diplodia</taxon>
    </lineage>
</organism>
<dbReference type="PROSITE" id="PS01174">
    <property type="entry name" value="LIPASE_GDXG_SER"/>
    <property type="match status" value="1"/>
</dbReference>
<feature type="domain" description="Alpha/beta hydrolase fold-3" evidence="5">
    <location>
        <begin position="97"/>
        <end position="302"/>
    </location>
</feature>
<evidence type="ECO:0000256" key="1">
    <source>
        <dbReference type="ARBA" id="ARBA00010515"/>
    </source>
</evidence>
<evidence type="ECO:0000313" key="6">
    <source>
        <dbReference type="EMBL" id="KAL1649531.1"/>
    </source>
</evidence>
<name>A0ABR3U2M3_9PEZI</name>
<keyword evidence="7" id="KW-1185">Reference proteome</keyword>
<evidence type="ECO:0000256" key="3">
    <source>
        <dbReference type="PROSITE-ProRule" id="PRU10038"/>
    </source>
</evidence>
<keyword evidence="2" id="KW-0378">Hydrolase</keyword>
<dbReference type="SUPFAM" id="SSF53474">
    <property type="entry name" value="alpha/beta-Hydrolases"/>
    <property type="match status" value="1"/>
</dbReference>
<feature type="compositionally biased region" description="Acidic residues" evidence="4">
    <location>
        <begin position="51"/>
        <end position="60"/>
    </location>
</feature>
<accession>A0ABR3U2M3</accession>
<dbReference type="InterPro" id="IPR029058">
    <property type="entry name" value="AB_hydrolase_fold"/>
</dbReference>
<evidence type="ECO:0000313" key="7">
    <source>
        <dbReference type="Proteomes" id="UP001521184"/>
    </source>
</evidence>
<evidence type="ECO:0000256" key="4">
    <source>
        <dbReference type="SAM" id="MobiDB-lite"/>
    </source>
</evidence>
<dbReference type="EMBL" id="JAKEKT020000006">
    <property type="protein sequence ID" value="KAL1649531.1"/>
    <property type="molecule type" value="Genomic_DNA"/>
</dbReference>